<evidence type="ECO:0000313" key="1">
    <source>
        <dbReference type="EMBL" id="JAD34697.1"/>
    </source>
</evidence>
<reference evidence="1" key="1">
    <citation type="submission" date="2014-09" db="EMBL/GenBank/DDBJ databases">
        <authorList>
            <person name="Magalhaes I.L.F."/>
            <person name="Oliveira U."/>
            <person name="Santos F.R."/>
            <person name="Vidigal T.H.D.A."/>
            <person name="Brescovit A.D."/>
            <person name="Santos A.J."/>
        </authorList>
    </citation>
    <scope>NUCLEOTIDE SEQUENCE</scope>
    <source>
        <tissue evidence="1">Shoot tissue taken approximately 20 cm above the soil surface</tissue>
    </source>
</reference>
<reference evidence="1" key="2">
    <citation type="journal article" date="2015" name="Data Brief">
        <title>Shoot transcriptome of the giant reed, Arundo donax.</title>
        <authorList>
            <person name="Barrero R.A."/>
            <person name="Guerrero F.D."/>
            <person name="Moolhuijzen P."/>
            <person name="Goolsby J.A."/>
            <person name="Tidwell J."/>
            <person name="Bellgard S.E."/>
            <person name="Bellgard M.I."/>
        </authorList>
    </citation>
    <scope>NUCLEOTIDE SEQUENCE</scope>
    <source>
        <tissue evidence="1">Shoot tissue taken approximately 20 cm above the soil surface</tissue>
    </source>
</reference>
<organism evidence="1">
    <name type="scientific">Arundo donax</name>
    <name type="common">Giant reed</name>
    <name type="synonym">Donax arundinaceus</name>
    <dbReference type="NCBI Taxonomy" id="35708"/>
    <lineage>
        <taxon>Eukaryota</taxon>
        <taxon>Viridiplantae</taxon>
        <taxon>Streptophyta</taxon>
        <taxon>Embryophyta</taxon>
        <taxon>Tracheophyta</taxon>
        <taxon>Spermatophyta</taxon>
        <taxon>Magnoliopsida</taxon>
        <taxon>Liliopsida</taxon>
        <taxon>Poales</taxon>
        <taxon>Poaceae</taxon>
        <taxon>PACMAD clade</taxon>
        <taxon>Arundinoideae</taxon>
        <taxon>Arundineae</taxon>
        <taxon>Arundo</taxon>
    </lineage>
</organism>
<dbReference type="EMBL" id="GBRH01263198">
    <property type="protein sequence ID" value="JAD34697.1"/>
    <property type="molecule type" value="Transcribed_RNA"/>
</dbReference>
<proteinExistence type="predicted"/>
<protein>
    <submittedName>
        <fullName evidence="1">Uncharacterized protein</fullName>
    </submittedName>
</protein>
<sequence>MIVVCKTFKADLLISQFTPSWAI</sequence>
<dbReference type="AlphaFoldDB" id="A0A0A8ZIK7"/>
<accession>A0A0A8ZIK7</accession>
<name>A0A0A8ZIK7_ARUDO</name>